<evidence type="ECO:0000259" key="4">
    <source>
        <dbReference type="SMART" id="SM00990"/>
    </source>
</evidence>
<evidence type="ECO:0000313" key="5">
    <source>
        <dbReference type="EMBL" id="POZ81721.1"/>
    </source>
</evidence>
<dbReference type="RefSeq" id="WP_089460828.1">
    <property type="nucleotide sequence ID" value="NZ_CM009575.1"/>
</dbReference>
<name>A0A2S5DRK3_9BURK</name>
<accession>A0A2S5DRK3</accession>
<feature type="domain" description="VRR-NUC" evidence="4">
    <location>
        <begin position="6"/>
        <end position="86"/>
    </location>
</feature>
<dbReference type="AlphaFoldDB" id="A0A2S5DRK3"/>
<reference evidence="5 6" key="1">
    <citation type="submission" date="2018-01" db="EMBL/GenBank/DDBJ databases">
        <title>Successful Treatment of Persistent Burkholderia cepacia Bacteremia with Ceftazidime-Avibactam.</title>
        <authorList>
            <person name="Tamma P."/>
            <person name="Fan Y."/>
            <person name="Bergman Y."/>
            <person name="Sick-Samuels A."/>
            <person name="Hsu A."/>
            <person name="Timp W."/>
            <person name="Simner P."/>
        </authorList>
    </citation>
    <scope>NUCLEOTIDE SEQUENCE [LARGE SCALE GENOMIC DNA]</scope>
    <source>
        <strain evidence="5 6">170816</strain>
    </source>
</reference>
<comment type="cofactor">
    <cofactor evidence="1">
        <name>Mg(2+)</name>
        <dbReference type="ChEBI" id="CHEBI:18420"/>
    </cofactor>
</comment>
<dbReference type="Proteomes" id="UP000238655">
    <property type="component" value="Chromosome 1"/>
</dbReference>
<protein>
    <submittedName>
        <fullName evidence="5">VRR-NUC domain-containing protein</fullName>
    </submittedName>
</protein>
<comment type="caution">
    <text evidence="5">The sequence shown here is derived from an EMBL/GenBank/DDBJ whole genome shotgun (WGS) entry which is preliminary data.</text>
</comment>
<proteinExistence type="predicted"/>
<dbReference type="Pfam" id="PF08774">
    <property type="entry name" value="VRR_NUC"/>
    <property type="match status" value="1"/>
</dbReference>
<organism evidence="5 6">
    <name type="scientific">Burkholderia contaminans</name>
    <dbReference type="NCBI Taxonomy" id="488447"/>
    <lineage>
        <taxon>Bacteria</taxon>
        <taxon>Pseudomonadati</taxon>
        <taxon>Pseudomonadota</taxon>
        <taxon>Betaproteobacteria</taxon>
        <taxon>Burkholderiales</taxon>
        <taxon>Burkholderiaceae</taxon>
        <taxon>Burkholderia</taxon>
        <taxon>Burkholderia cepacia complex</taxon>
    </lineage>
</organism>
<gene>
    <name evidence="5" type="ORF">C3743_15520</name>
</gene>
<evidence type="ECO:0000313" key="6">
    <source>
        <dbReference type="Proteomes" id="UP000238655"/>
    </source>
</evidence>
<dbReference type="GO" id="GO:0016788">
    <property type="term" value="F:hydrolase activity, acting on ester bonds"/>
    <property type="evidence" value="ECO:0007669"/>
    <property type="project" value="InterPro"/>
</dbReference>
<dbReference type="EMBL" id="PQVP01000002">
    <property type="protein sequence ID" value="POZ81721.1"/>
    <property type="molecule type" value="Genomic_DNA"/>
</dbReference>
<dbReference type="SMART" id="SM00990">
    <property type="entry name" value="VRR_NUC"/>
    <property type="match status" value="1"/>
</dbReference>
<keyword evidence="3" id="KW-0378">Hydrolase</keyword>
<dbReference type="InterPro" id="IPR011856">
    <property type="entry name" value="tRNA_endonuc-like_dom_sf"/>
</dbReference>
<evidence type="ECO:0000256" key="2">
    <source>
        <dbReference type="ARBA" id="ARBA00022722"/>
    </source>
</evidence>
<sequence length="97" mass="10837">MKKLSTLEHEIEDRLVLGLAQAGHLCLKFISPGFPGVPDRIVLTADGRVFFIECKAPNMPLRRTQPAVLELLRKMGHRVEVIDTFAQVEQILAEVCA</sequence>
<dbReference type="Gene3D" id="3.40.1350.10">
    <property type="match status" value="1"/>
</dbReference>
<keyword evidence="2" id="KW-0540">Nuclease</keyword>
<dbReference type="GO" id="GO:0003676">
    <property type="term" value="F:nucleic acid binding"/>
    <property type="evidence" value="ECO:0007669"/>
    <property type="project" value="InterPro"/>
</dbReference>
<evidence type="ECO:0000256" key="3">
    <source>
        <dbReference type="ARBA" id="ARBA00022801"/>
    </source>
</evidence>
<evidence type="ECO:0000256" key="1">
    <source>
        <dbReference type="ARBA" id="ARBA00001946"/>
    </source>
</evidence>
<dbReference type="GO" id="GO:0004518">
    <property type="term" value="F:nuclease activity"/>
    <property type="evidence" value="ECO:0007669"/>
    <property type="project" value="UniProtKB-KW"/>
</dbReference>
<dbReference type="InterPro" id="IPR014883">
    <property type="entry name" value="VRR_NUC"/>
</dbReference>